<comment type="caution">
    <text evidence="11">The sequence shown here is derived from an EMBL/GenBank/DDBJ whole genome shotgun (WGS) entry which is preliminary data.</text>
</comment>
<dbReference type="InterPro" id="IPR001108">
    <property type="entry name" value="Peptidase_A22A"/>
</dbReference>
<evidence type="ECO:0000256" key="2">
    <source>
        <dbReference type="ARBA" id="ARBA00004653"/>
    </source>
</evidence>
<dbReference type="Pfam" id="PF01080">
    <property type="entry name" value="Presenilin"/>
    <property type="match status" value="2"/>
</dbReference>
<dbReference type="GO" id="GO:0007219">
    <property type="term" value="P:Notch signaling pathway"/>
    <property type="evidence" value="ECO:0007669"/>
    <property type="project" value="UniProtKB-KW"/>
</dbReference>
<evidence type="ECO:0000256" key="8">
    <source>
        <dbReference type="ARBA" id="ARBA00023034"/>
    </source>
</evidence>
<evidence type="ECO:0000256" key="1">
    <source>
        <dbReference type="ARBA" id="ARBA00004477"/>
    </source>
</evidence>
<dbReference type="GO" id="GO:0006509">
    <property type="term" value="P:membrane protein ectodomain proteolysis"/>
    <property type="evidence" value="ECO:0007669"/>
    <property type="project" value="TreeGrafter"/>
</dbReference>
<dbReference type="GO" id="GO:0005789">
    <property type="term" value="C:endoplasmic reticulum membrane"/>
    <property type="evidence" value="ECO:0007669"/>
    <property type="project" value="UniProtKB-SubCell"/>
</dbReference>
<evidence type="ECO:0008006" key="12">
    <source>
        <dbReference type="Google" id="ProtNLM"/>
    </source>
</evidence>
<dbReference type="GO" id="GO:0042500">
    <property type="term" value="F:aspartic endopeptidase activity, intramembrane cleaving"/>
    <property type="evidence" value="ECO:0007669"/>
    <property type="project" value="InterPro"/>
</dbReference>
<dbReference type="GO" id="GO:0000139">
    <property type="term" value="C:Golgi membrane"/>
    <property type="evidence" value="ECO:0007669"/>
    <property type="project" value="UniProtKB-SubCell"/>
</dbReference>
<dbReference type="Gene3D" id="1.10.472.100">
    <property type="entry name" value="Presenilin"/>
    <property type="match status" value="1"/>
</dbReference>
<feature type="transmembrane region" description="Helical" evidence="10">
    <location>
        <begin position="49"/>
        <end position="72"/>
    </location>
</feature>
<comment type="similarity">
    <text evidence="3">Belongs to the peptidase A22A family.</text>
</comment>
<dbReference type="GO" id="GO:0016485">
    <property type="term" value="P:protein processing"/>
    <property type="evidence" value="ECO:0007669"/>
    <property type="project" value="InterPro"/>
</dbReference>
<evidence type="ECO:0000256" key="9">
    <source>
        <dbReference type="ARBA" id="ARBA00023136"/>
    </source>
</evidence>
<keyword evidence="4 10" id="KW-0812">Transmembrane</keyword>
<dbReference type="AlphaFoldDB" id="A0A0F9HWE1"/>
<comment type="subcellular location">
    <subcellularLocation>
        <location evidence="1">Endoplasmic reticulum membrane</location>
        <topology evidence="1">Multi-pass membrane protein</topology>
    </subcellularLocation>
    <subcellularLocation>
        <location evidence="2">Golgi apparatus membrane</location>
        <topology evidence="2">Multi-pass membrane protein</topology>
    </subcellularLocation>
</comment>
<reference evidence="11" key="1">
    <citation type="journal article" date="2015" name="Nature">
        <title>Complex archaea that bridge the gap between prokaryotes and eukaryotes.</title>
        <authorList>
            <person name="Spang A."/>
            <person name="Saw J.H."/>
            <person name="Jorgensen S.L."/>
            <person name="Zaremba-Niedzwiedzka K."/>
            <person name="Martijn J."/>
            <person name="Lind A.E."/>
            <person name="van Eijk R."/>
            <person name="Schleper C."/>
            <person name="Guy L."/>
            <person name="Ettema T.J."/>
        </authorList>
    </citation>
    <scope>NUCLEOTIDE SEQUENCE</scope>
</reference>
<evidence type="ECO:0000256" key="5">
    <source>
        <dbReference type="ARBA" id="ARBA00022824"/>
    </source>
</evidence>
<dbReference type="EMBL" id="LAZR01013922">
    <property type="protein sequence ID" value="KKM19726.1"/>
    <property type="molecule type" value="Genomic_DNA"/>
</dbReference>
<accession>A0A0F9HWE1</accession>
<keyword evidence="7 10" id="KW-1133">Transmembrane helix</keyword>
<evidence type="ECO:0000256" key="6">
    <source>
        <dbReference type="ARBA" id="ARBA00022976"/>
    </source>
</evidence>
<proteinExistence type="inferred from homology"/>
<feature type="transmembrane region" description="Helical" evidence="10">
    <location>
        <begin position="320"/>
        <end position="342"/>
    </location>
</feature>
<dbReference type="SMART" id="SM00730">
    <property type="entry name" value="PSN"/>
    <property type="match status" value="1"/>
</dbReference>
<keyword evidence="9 10" id="KW-0472">Membrane</keyword>
<dbReference type="InterPro" id="IPR006639">
    <property type="entry name" value="Preselin/SPP"/>
</dbReference>
<dbReference type="PANTHER" id="PTHR10202">
    <property type="entry name" value="PRESENILIN"/>
    <property type="match status" value="1"/>
</dbReference>
<evidence type="ECO:0000256" key="4">
    <source>
        <dbReference type="ARBA" id="ARBA00022692"/>
    </source>
</evidence>
<feature type="transmembrane region" description="Helical" evidence="10">
    <location>
        <begin position="155"/>
        <end position="176"/>
    </location>
</feature>
<evidence type="ECO:0000256" key="3">
    <source>
        <dbReference type="ARBA" id="ARBA00008604"/>
    </source>
</evidence>
<feature type="transmembrane region" description="Helical" evidence="10">
    <location>
        <begin position="294"/>
        <end position="314"/>
    </location>
</feature>
<keyword evidence="5" id="KW-0256">Endoplasmic reticulum</keyword>
<evidence type="ECO:0000313" key="11">
    <source>
        <dbReference type="EMBL" id="KKM19726.1"/>
    </source>
</evidence>
<sequence>MTDLSENSEDIKLEEDKPGITLKAEDNKEVIKKDFIPHFFPTYTTKRKLYPIPIIIVVVISGILAYLTYTVLGSQVEGGFFSESEMGVVGGVLNGLIYTALAVISAFVIIFIIKKKGIGVLKYIFGFSFALVAFFQTWFFGEIILYVLFSTRPQLYYLFDVELIFLTFVFTIFMIYRYFTSRSIKTKNFIILYVGLLIGASMGVLMPLWTTLTILIGISCWDLFAVLYKHGPIKQLIDIASSSEGGDIISENDLKEKIKSGEYEYDSTKLELGIGDLAFYSMLTSSALVQTSNLMVMILTALAIIIGTGITISGLKRNKILPGLPISIFLGISTMLLSWFIFTI</sequence>
<evidence type="ECO:0000256" key="10">
    <source>
        <dbReference type="SAM" id="Phobius"/>
    </source>
</evidence>
<keyword evidence="8" id="KW-0333">Golgi apparatus</keyword>
<feature type="transmembrane region" description="Helical" evidence="10">
    <location>
        <begin position="125"/>
        <end position="149"/>
    </location>
</feature>
<organism evidence="11">
    <name type="scientific">marine sediment metagenome</name>
    <dbReference type="NCBI Taxonomy" id="412755"/>
    <lineage>
        <taxon>unclassified sequences</taxon>
        <taxon>metagenomes</taxon>
        <taxon>ecological metagenomes</taxon>
    </lineage>
</organism>
<protein>
    <recommendedName>
        <fullName evidence="12">Presenilin</fullName>
    </recommendedName>
</protein>
<feature type="transmembrane region" description="Helical" evidence="10">
    <location>
        <begin position="188"/>
        <end position="206"/>
    </location>
</feature>
<gene>
    <name evidence="11" type="ORF">LCGC14_1652680</name>
</gene>
<dbReference type="InterPro" id="IPR042524">
    <property type="entry name" value="Presenilin_C"/>
</dbReference>
<name>A0A0F9HWE1_9ZZZZ</name>
<dbReference type="PANTHER" id="PTHR10202:SF13">
    <property type="entry name" value="PRESENILIN HOMOLOG"/>
    <property type="match status" value="1"/>
</dbReference>
<keyword evidence="6" id="KW-0914">Notch signaling pathway</keyword>
<dbReference type="GO" id="GO:0070765">
    <property type="term" value="C:gamma-secretase complex"/>
    <property type="evidence" value="ECO:0007669"/>
    <property type="project" value="TreeGrafter"/>
</dbReference>
<feature type="transmembrane region" description="Helical" evidence="10">
    <location>
        <begin position="92"/>
        <end position="113"/>
    </location>
</feature>
<evidence type="ECO:0000256" key="7">
    <source>
        <dbReference type="ARBA" id="ARBA00022989"/>
    </source>
</evidence>